<protein>
    <submittedName>
        <fullName evidence="1">Uncharacterized protein</fullName>
    </submittedName>
</protein>
<gene>
    <name evidence="1" type="ORF">RCO7_03381</name>
</gene>
<name>A0A1E1L7D2_9HELO</name>
<dbReference type="InParanoid" id="A0A1E1L7D2"/>
<dbReference type="EMBL" id="FJUW01000038">
    <property type="protein sequence ID" value="CZT06416.1"/>
    <property type="molecule type" value="Genomic_DNA"/>
</dbReference>
<keyword evidence="2" id="KW-1185">Reference proteome</keyword>
<comment type="caution">
    <text evidence="1">The sequence shown here is derived from an EMBL/GenBank/DDBJ whole genome shotgun (WGS) entry which is preliminary data.</text>
</comment>
<evidence type="ECO:0000313" key="2">
    <source>
        <dbReference type="Proteomes" id="UP000178129"/>
    </source>
</evidence>
<proteinExistence type="predicted"/>
<accession>A0A1E1L7D2</accession>
<sequence length="190" mass="21078">MFAELPPELRWAISEQGIEDMGPCNVKLKYRIGGRHRPKPELLARQGGPPSRKIPSALLHSCRHSRGLFLARYEQFEEGPLFGALRKSPTGFSDFSRDIFDVAFEPPQSPVFPDWSSLSANAKVAAVFSKSTGLTHMTIVLIDDAPDRIIHASPEQTFAYAKAKHGWVPPKYDLEVFGASQRISSGLEAM</sequence>
<organism evidence="1 2">
    <name type="scientific">Rhynchosporium graminicola</name>
    <dbReference type="NCBI Taxonomy" id="2792576"/>
    <lineage>
        <taxon>Eukaryota</taxon>
        <taxon>Fungi</taxon>
        <taxon>Dikarya</taxon>
        <taxon>Ascomycota</taxon>
        <taxon>Pezizomycotina</taxon>
        <taxon>Leotiomycetes</taxon>
        <taxon>Helotiales</taxon>
        <taxon>Ploettnerulaceae</taxon>
        <taxon>Rhynchosporium</taxon>
    </lineage>
</organism>
<reference evidence="2" key="1">
    <citation type="submission" date="2016-03" db="EMBL/GenBank/DDBJ databases">
        <authorList>
            <person name="Ploux O."/>
        </authorList>
    </citation>
    <scope>NUCLEOTIDE SEQUENCE [LARGE SCALE GENOMIC DNA]</scope>
    <source>
        <strain evidence="2">UK7</strain>
    </source>
</reference>
<evidence type="ECO:0000313" key="1">
    <source>
        <dbReference type="EMBL" id="CZT06416.1"/>
    </source>
</evidence>
<dbReference type="AlphaFoldDB" id="A0A1E1L7D2"/>
<dbReference type="Proteomes" id="UP000178129">
    <property type="component" value="Unassembled WGS sequence"/>
</dbReference>